<dbReference type="SUPFAM" id="SSF54593">
    <property type="entry name" value="Glyoxalase/Bleomycin resistance protein/Dihydroxybiphenyl dioxygenase"/>
    <property type="match status" value="1"/>
</dbReference>
<dbReference type="InterPro" id="IPR037523">
    <property type="entry name" value="VOC_core"/>
</dbReference>
<feature type="domain" description="VOC" evidence="1">
    <location>
        <begin position="3"/>
        <end position="128"/>
    </location>
</feature>
<dbReference type="InterPro" id="IPR029068">
    <property type="entry name" value="Glyas_Bleomycin-R_OHBP_Dase"/>
</dbReference>
<evidence type="ECO:0000259" key="1">
    <source>
        <dbReference type="PROSITE" id="PS51819"/>
    </source>
</evidence>
<dbReference type="CDD" id="cd07264">
    <property type="entry name" value="VOC_like"/>
    <property type="match status" value="1"/>
</dbReference>
<dbReference type="RefSeq" id="WP_115890076.1">
    <property type="nucleotide sequence ID" value="NZ_QRDQ01000014.1"/>
</dbReference>
<name>A0A3D9FJ96_9FLAO</name>
<dbReference type="Proteomes" id="UP000257004">
    <property type="component" value="Unassembled WGS sequence"/>
</dbReference>
<proteinExistence type="predicted"/>
<accession>A0A3D9FJ96</accession>
<dbReference type="OrthoDB" id="9796521at2"/>
<sequence>MVKFGYTILYVAEVEKAIEFYENAFGFARKFITPDQDYGELSTGETTISFASKKLASQNLSEGFLESSLEAKPFAIELGFITDDVGELVQKATSFGAVLVSEPKKKAWGQVVAYVRDPEGFLIEICTPVQQ</sequence>
<dbReference type="AlphaFoldDB" id="A0A3D9FJ96"/>
<gene>
    <name evidence="2" type="ORF">BD847_4175</name>
</gene>
<protein>
    <submittedName>
        <fullName evidence="2">Putative glyoxalase superfamily protein PhnB</fullName>
    </submittedName>
</protein>
<keyword evidence="3" id="KW-1185">Reference proteome</keyword>
<dbReference type="Pfam" id="PF00903">
    <property type="entry name" value="Glyoxalase"/>
    <property type="match status" value="1"/>
</dbReference>
<evidence type="ECO:0000313" key="3">
    <source>
        <dbReference type="Proteomes" id="UP000257004"/>
    </source>
</evidence>
<dbReference type="PANTHER" id="PTHR34109">
    <property type="entry name" value="BNAUNNG04460D PROTEIN-RELATED"/>
    <property type="match status" value="1"/>
</dbReference>
<dbReference type="PROSITE" id="PS51819">
    <property type="entry name" value="VOC"/>
    <property type="match status" value="1"/>
</dbReference>
<reference evidence="2 3" key="1">
    <citation type="submission" date="2018-07" db="EMBL/GenBank/DDBJ databases">
        <title>Genomic Encyclopedia of Archaeal and Bacterial Type Strains, Phase II (KMG-II): from individual species to whole genera.</title>
        <authorList>
            <person name="Goeker M."/>
        </authorList>
    </citation>
    <scope>NUCLEOTIDE SEQUENCE [LARGE SCALE GENOMIC DNA]</scope>
    <source>
        <strain evidence="2 3">DSM 25795</strain>
    </source>
</reference>
<organism evidence="2 3">
    <name type="scientific">Flavobacterium cutihirudinis</name>
    <dbReference type="NCBI Taxonomy" id="1265740"/>
    <lineage>
        <taxon>Bacteria</taxon>
        <taxon>Pseudomonadati</taxon>
        <taxon>Bacteroidota</taxon>
        <taxon>Flavobacteriia</taxon>
        <taxon>Flavobacteriales</taxon>
        <taxon>Flavobacteriaceae</taxon>
        <taxon>Flavobacterium</taxon>
    </lineage>
</organism>
<evidence type="ECO:0000313" key="2">
    <source>
        <dbReference type="EMBL" id="RED18924.1"/>
    </source>
</evidence>
<comment type="caution">
    <text evidence="2">The sequence shown here is derived from an EMBL/GenBank/DDBJ whole genome shotgun (WGS) entry which is preliminary data.</text>
</comment>
<dbReference type="EMBL" id="QRDQ01000014">
    <property type="protein sequence ID" value="RED18924.1"/>
    <property type="molecule type" value="Genomic_DNA"/>
</dbReference>
<dbReference type="Gene3D" id="3.10.180.10">
    <property type="entry name" value="2,3-Dihydroxybiphenyl 1,2-Dioxygenase, domain 1"/>
    <property type="match status" value="1"/>
</dbReference>
<dbReference type="InterPro" id="IPR004360">
    <property type="entry name" value="Glyas_Fos-R_dOase_dom"/>
</dbReference>